<organism evidence="1">
    <name type="scientific">Brassica cretica</name>
    <name type="common">Mustard</name>
    <dbReference type="NCBI Taxonomy" id="69181"/>
    <lineage>
        <taxon>Eukaryota</taxon>
        <taxon>Viridiplantae</taxon>
        <taxon>Streptophyta</taxon>
        <taxon>Embryophyta</taxon>
        <taxon>Tracheophyta</taxon>
        <taxon>Spermatophyta</taxon>
        <taxon>Magnoliopsida</taxon>
        <taxon>eudicotyledons</taxon>
        <taxon>Gunneridae</taxon>
        <taxon>Pentapetalae</taxon>
        <taxon>rosids</taxon>
        <taxon>malvids</taxon>
        <taxon>Brassicales</taxon>
        <taxon>Brassicaceae</taxon>
        <taxon>Brassiceae</taxon>
        <taxon>Brassica</taxon>
    </lineage>
</organism>
<proteinExistence type="predicted"/>
<dbReference type="EMBL" id="QGKW02001940">
    <property type="protein sequence ID" value="KAF2556920.1"/>
    <property type="molecule type" value="Genomic_DNA"/>
</dbReference>
<evidence type="ECO:0000313" key="1">
    <source>
        <dbReference type="EMBL" id="KAF2545506.1"/>
    </source>
</evidence>
<accession>A0A8S9GME9</accession>
<name>A0A8S9GME9_BRACR</name>
<evidence type="ECO:0000313" key="2">
    <source>
        <dbReference type="EMBL" id="KAF2556920.1"/>
    </source>
</evidence>
<dbReference type="EMBL" id="QGKY02001925">
    <property type="protein sequence ID" value="KAF2545506.1"/>
    <property type="molecule type" value="Genomic_DNA"/>
</dbReference>
<gene>
    <name evidence="2" type="ORF">F2Q68_00017584</name>
    <name evidence="1" type="ORF">F2Q70_00023310</name>
</gene>
<dbReference type="Proteomes" id="UP000712281">
    <property type="component" value="Unassembled WGS sequence"/>
</dbReference>
<dbReference type="AlphaFoldDB" id="A0A8S9GME9"/>
<sequence length="96" mass="10582">MYIWLHQGYPLKPDINVGKVSVVHSRSSSNSPLLADTKPERCITVSVTTSDWLAQAQAAVEQPDSSVSDLGPKKSFNVIDEFNGWRKQPDLAKAID</sequence>
<protein>
    <submittedName>
        <fullName evidence="1">Uncharacterized protein</fullName>
    </submittedName>
</protein>
<comment type="caution">
    <text evidence="1">The sequence shown here is derived from an EMBL/GenBank/DDBJ whole genome shotgun (WGS) entry which is preliminary data.</text>
</comment>
<reference evidence="1" key="1">
    <citation type="submission" date="2019-12" db="EMBL/GenBank/DDBJ databases">
        <title>Genome sequencing and annotation of Brassica cretica.</title>
        <authorList>
            <person name="Studholme D.J."/>
            <person name="Sarris P.F."/>
        </authorList>
    </citation>
    <scope>NUCLEOTIDE SEQUENCE</scope>
    <source>
        <strain evidence="2">PFS-001/15</strain>
        <strain evidence="1">PFS-102/07</strain>
        <tissue evidence="1">Leaf</tissue>
    </source>
</reference>